<evidence type="ECO:0008006" key="5">
    <source>
        <dbReference type="Google" id="ProtNLM"/>
    </source>
</evidence>
<dbReference type="Proteomes" id="UP000199632">
    <property type="component" value="Unassembled WGS sequence"/>
</dbReference>
<protein>
    <recommendedName>
        <fullName evidence="5">SipW-cognate class signal peptide</fullName>
    </recommendedName>
</protein>
<proteinExistence type="predicted"/>
<evidence type="ECO:0000313" key="3">
    <source>
        <dbReference type="EMBL" id="SDZ13463.1"/>
    </source>
</evidence>
<name>A0A1H3QJI4_9ACTN</name>
<feature type="region of interest" description="Disordered" evidence="1">
    <location>
        <begin position="81"/>
        <end position="101"/>
    </location>
</feature>
<keyword evidence="2" id="KW-0732">Signal</keyword>
<reference evidence="4" key="1">
    <citation type="submission" date="2016-10" db="EMBL/GenBank/DDBJ databases">
        <authorList>
            <person name="Varghese N."/>
            <person name="Submissions S."/>
        </authorList>
    </citation>
    <scope>NUCLEOTIDE SEQUENCE [LARGE SCALE GENOMIC DNA]</scope>
    <source>
        <strain evidence="4">DSM 44718</strain>
    </source>
</reference>
<evidence type="ECO:0000256" key="2">
    <source>
        <dbReference type="SAM" id="SignalP"/>
    </source>
</evidence>
<evidence type="ECO:0000313" key="4">
    <source>
        <dbReference type="Proteomes" id="UP000199632"/>
    </source>
</evidence>
<organism evidence="3 4">
    <name type="scientific">Asanoa ishikariensis</name>
    <dbReference type="NCBI Taxonomy" id="137265"/>
    <lineage>
        <taxon>Bacteria</taxon>
        <taxon>Bacillati</taxon>
        <taxon>Actinomycetota</taxon>
        <taxon>Actinomycetes</taxon>
        <taxon>Micromonosporales</taxon>
        <taxon>Micromonosporaceae</taxon>
        <taxon>Asanoa</taxon>
    </lineage>
</organism>
<evidence type="ECO:0000256" key="1">
    <source>
        <dbReference type="SAM" id="MobiDB-lite"/>
    </source>
</evidence>
<dbReference type="AlphaFoldDB" id="A0A1H3QJI4"/>
<accession>A0A1H3QJI4</accession>
<sequence>MKLTTALAAGALALALAGAVATSGPAGAELKLTGDEAHTFVIDGTSVSGLHPGSERSTALRVRNPYPFDLRLTRLRGDVVDSSSPDCPAHPGNLTAGPHQGRLPLTVRARQSRDAGSIPIRMPASVTNECSGVTFTIRITGVATKVNK</sequence>
<feature type="signal peptide" evidence="2">
    <location>
        <begin position="1"/>
        <end position="28"/>
    </location>
</feature>
<feature type="chain" id="PRO_5011473376" description="SipW-cognate class signal peptide" evidence="2">
    <location>
        <begin position="29"/>
        <end position="148"/>
    </location>
</feature>
<dbReference type="RefSeq" id="WP_090791612.1">
    <property type="nucleotide sequence ID" value="NZ_BOND01000009.1"/>
</dbReference>
<gene>
    <name evidence="3" type="ORF">SAMN05421684_2919</name>
</gene>
<dbReference type="STRING" id="137265.SAMN05421684_2919"/>
<keyword evidence="4" id="KW-1185">Reference proteome</keyword>
<dbReference type="EMBL" id="FNQB01000002">
    <property type="protein sequence ID" value="SDZ13463.1"/>
    <property type="molecule type" value="Genomic_DNA"/>
</dbReference>
<dbReference type="OrthoDB" id="3296747at2"/>